<evidence type="ECO:0000313" key="3">
    <source>
        <dbReference type="Proteomes" id="UP000092460"/>
    </source>
</evidence>
<dbReference type="EnsemblMetazoa" id="GPPI002842-RA">
    <property type="protein sequence ID" value="GPPI002842-PA"/>
    <property type="gene ID" value="GPPI002842"/>
</dbReference>
<keyword evidence="1" id="KW-0472">Membrane</keyword>
<dbReference type="Proteomes" id="UP000092460">
    <property type="component" value="Unassembled WGS sequence"/>
</dbReference>
<evidence type="ECO:0000256" key="1">
    <source>
        <dbReference type="SAM" id="Phobius"/>
    </source>
</evidence>
<accession>A0A1B0AND6</accession>
<reference evidence="2" key="2">
    <citation type="submission" date="2020-05" db="UniProtKB">
        <authorList>
            <consortium name="EnsemblMetazoa"/>
        </authorList>
    </citation>
    <scope>IDENTIFICATION</scope>
    <source>
        <strain evidence="2">IAEA</strain>
    </source>
</reference>
<feature type="transmembrane region" description="Helical" evidence="1">
    <location>
        <begin position="41"/>
        <end position="58"/>
    </location>
</feature>
<reference evidence="3" key="1">
    <citation type="submission" date="2015-01" db="EMBL/GenBank/DDBJ databases">
        <authorList>
            <person name="Aksoy S."/>
            <person name="Warren W."/>
            <person name="Wilson R.K."/>
        </authorList>
    </citation>
    <scope>NUCLEOTIDE SEQUENCE [LARGE SCALE GENOMIC DNA]</scope>
    <source>
        <strain evidence="3">IAEA</strain>
    </source>
</reference>
<proteinExistence type="predicted"/>
<evidence type="ECO:0000313" key="2">
    <source>
        <dbReference type="EnsemblMetazoa" id="GPPI002842-PA"/>
    </source>
</evidence>
<dbReference type="EMBL" id="JXJN01000796">
    <property type="status" value="NOT_ANNOTATED_CDS"/>
    <property type="molecule type" value="Genomic_DNA"/>
</dbReference>
<name>A0A1B0AND6_9MUSC</name>
<organism evidence="2 3">
    <name type="scientific">Glossina palpalis gambiensis</name>
    <dbReference type="NCBI Taxonomy" id="67801"/>
    <lineage>
        <taxon>Eukaryota</taxon>
        <taxon>Metazoa</taxon>
        <taxon>Ecdysozoa</taxon>
        <taxon>Arthropoda</taxon>
        <taxon>Hexapoda</taxon>
        <taxon>Insecta</taxon>
        <taxon>Pterygota</taxon>
        <taxon>Neoptera</taxon>
        <taxon>Endopterygota</taxon>
        <taxon>Diptera</taxon>
        <taxon>Brachycera</taxon>
        <taxon>Muscomorpha</taxon>
        <taxon>Hippoboscoidea</taxon>
        <taxon>Glossinidae</taxon>
        <taxon>Glossina</taxon>
    </lineage>
</organism>
<dbReference type="AlphaFoldDB" id="A0A1B0AND6"/>
<keyword evidence="3" id="KW-1185">Reference proteome</keyword>
<sequence>VRARLCSFTNSDYGILKFIDKYLLASLTVITQYQHGRDFDTIIIIIIVLLLVGVKPFCTTRRIARVKDAHSSQGLRDQCRVSVCV</sequence>
<dbReference type="VEuPathDB" id="VectorBase:GPPI002842"/>
<protein>
    <submittedName>
        <fullName evidence="2">Uncharacterized protein</fullName>
    </submittedName>
</protein>
<keyword evidence="1" id="KW-1133">Transmembrane helix</keyword>
<keyword evidence="1" id="KW-0812">Transmembrane</keyword>